<keyword evidence="2" id="KW-1185">Reference proteome</keyword>
<gene>
    <name evidence="1" type="ORF">GCM10011375_04190</name>
</gene>
<protein>
    <submittedName>
        <fullName evidence="1">Uncharacterized protein</fullName>
    </submittedName>
</protein>
<organism evidence="1 2">
    <name type="scientific">Hymenobacter qilianensis</name>
    <dbReference type="NCBI Taxonomy" id="1385715"/>
    <lineage>
        <taxon>Bacteria</taxon>
        <taxon>Pseudomonadati</taxon>
        <taxon>Bacteroidota</taxon>
        <taxon>Cytophagia</taxon>
        <taxon>Cytophagales</taxon>
        <taxon>Hymenobacteraceae</taxon>
        <taxon>Hymenobacter</taxon>
    </lineage>
</organism>
<name>A0ACB5PLY1_9BACT</name>
<dbReference type="Proteomes" id="UP000605392">
    <property type="component" value="Unassembled WGS sequence"/>
</dbReference>
<evidence type="ECO:0000313" key="2">
    <source>
        <dbReference type="Proteomes" id="UP000605392"/>
    </source>
</evidence>
<dbReference type="EMBL" id="BMFN01000001">
    <property type="protein sequence ID" value="GGF51899.1"/>
    <property type="molecule type" value="Genomic_DNA"/>
</dbReference>
<proteinExistence type="predicted"/>
<accession>A0ACB5PLY1</accession>
<reference evidence="1 2" key="1">
    <citation type="journal article" date="2019" name="Int. J. Syst. Evol. Microbiol.">
        <title>The Global Catalogue of Microorganisms (GCM) 10K type strain sequencing project: providing services to taxonomists for standard genome sequencing and annotation.</title>
        <authorList>
            <consortium name="The Broad Institute Genomics Platform"/>
            <consortium name="The Broad Institute Genome Sequencing Center for Infectious Disease"/>
            <person name="Wu L."/>
            <person name="Ma J."/>
        </authorList>
    </citation>
    <scope>NUCLEOTIDE SEQUENCE [LARGE SCALE GENOMIC DNA]</scope>
    <source>
        <strain evidence="1 2">CGMCC 1.12720</strain>
    </source>
</reference>
<evidence type="ECO:0000313" key="1">
    <source>
        <dbReference type="EMBL" id="GGF51899.1"/>
    </source>
</evidence>
<sequence length="620" mass="70821">MQQMQQQYPGEKAVYLDYRQDLTVEVKGDSVQVLARHHYDMLHLAPQSVAYAPDQVYSSYFNRLQKLEARTLLPANNDYKTVKVTDFKNKFEMRPGVFFDDVRSTSFSYPAVVPGARTVADYTTRHPDGRFLVPFNFASYVPVRHAELTITAPRTVKISAKLFQVPTGKVSFSKQEKGSTVIYRWVADNLPAVPRDENAPESDYYVPHVVYYLEEAVIGGQPRKLLGGISELYTLYSGFIANLDKKEDPALHRVVDSLMVGAKTEQERVQRVYYWVQDHVRYIAFENGLRGFIPNDAGQVYAKRYGDCKDMANLTHQMLRLAGVKSYLTWIGTRDLPYHYAELATPGVDNHMITAYESKSGEYVFLDATSKYTPFGMPSWMIQGKDALLSLDAKNCKVVSVPVMPKERNVVVDVSQVALDGTTGLRGSGQLALDGYPKVRQSYALDGLDKTQESKTIKNLLERGNNKFFVDTYSVQNLDARDKSLTIDYEYRLQDYVQRLDDEIYVNLNLDQSYGTDRIDVAKRRLSRFSDYNHTTRTRTEFEIPAGYDIEHLPENVQTQDAVLGFSIRYERQGNKIVQEKELYMDCLLLEPAQFAQWNTVVDKLGAAYRDVLILKKKKA</sequence>
<comment type="caution">
    <text evidence="1">The sequence shown here is derived from an EMBL/GenBank/DDBJ whole genome shotgun (WGS) entry which is preliminary data.</text>
</comment>